<dbReference type="EMBL" id="JNOC01000032">
    <property type="protein sequence ID" value="KPH55797.1"/>
    <property type="molecule type" value="Genomic_DNA"/>
</dbReference>
<evidence type="ECO:0000313" key="4">
    <source>
        <dbReference type="Proteomes" id="UP000037997"/>
    </source>
</evidence>
<feature type="active site" evidence="2">
    <location>
        <position position="31"/>
    </location>
</feature>
<comment type="function">
    <text evidence="2">Catalyzes a mechanistically unusual reaction, the ATP-dependent insertion of CO2 between the N7 and N8 nitrogen atoms of 7,8-diaminopelargonic acid (DAPA, also called 7,8-diammoniononanoate) to form a ureido ring.</text>
</comment>
<keyword evidence="2" id="KW-0067">ATP-binding</keyword>
<dbReference type="Pfam" id="PF13500">
    <property type="entry name" value="AAA_26"/>
    <property type="match status" value="1"/>
</dbReference>
<dbReference type="GO" id="GO:0005524">
    <property type="term" value="F:ATP binding"/>
    <property type="evidence" value="ECO:0007669"/>
    <property type="project" value="UniProtKB-UniRule"/>
</dbReference>
<dbReference type="GO" id="GO:0000287">
    <property type="term" value="F:magnesium ion binding"/>
    <property type="evidence" value="ECO:0007669"/>
    <property type="project" value="UniProtKB-UniRule"/>
</dbReference>
<dbReference type="STRING" id="35818.HPU229336_01760"/>
<feature type="binding site" evidence="2">
    <location>
        <begin position="93"/>
        <end position="96"/>
    </location>
    <ligand>
        <name>ATP</name>
        <dbReference type="ChEBI" id="CHEBI:30616"/>
    </ligand>
</feature>
<feature type="binding site" evidence="2">
    <location>
        <position position="40"/>
    </location>
    <ligand>
        <name>Mg(2+)</name>
        <dbReference type="ChEBI" id="CHEBI:18420"/>
    </ligand>
</feature>
<dbReference type="Gene3D" id="3.40.50.300">
    <property type="entry name" value="P-loop containing nucleotide triphosphate hydrolases"/>
    <property type="match status" value="1"/>
</dbReference>
<dbReference type="Proteomes" id="UP000037997">
    <property type="component" value="Unassembled WGS sequence"/>
</dbReference>
<comment type="similarity">
    <text evidence="2">Belongs to the dethiobiotin synthetase family.</text>
</comment>
<evidence type="ECO:0000313" key="3">
    <source>
        <dbReference type="EMBL" id="KPH55797.1"/>
    </source>
</evidence>
<dbReference type="PATRIC" id="fig|35818.11.peg.1261"/>
<feature type="binding site" evidence="2">
    <location>
        <position position="93"/>
    </location>
    <ligand>
        <name>Mg(2+)</name>
        <dbReference type="ChEBI" id="CHEBI:18420"/>
    </ligand>
</feature>
<dbReference type="CDD" id="cd03109">
    <property type="entry name" value="DTBS"/>
    <property type="match status" value="1"/>
</dbReference>
<comment type="subunit">
    <text evidence="2">Homodimer.</text>
</comment>
<comment type="caution">
    <text evidence="3">The sequence shown here is derived from an EMBL/GenBank/DDBJ whole genome shotgun (WGS) entry which is preliminary data.</text>
</comment>
<dbReference type="InterPro" id="IPR027417">
    <property type="entry name" value="P-loop_NTPase"/>
</dbReference>
<dbReference type="PANTHER" id="PTHR43210:SF5">
    <property type="entry name" value="DETHIOBIOTIN SYNTHETASE"/>
    <property type="match status" value="1"/>
</dbReference>
<dbReference type="PIRSF" id="PIRSF006755">
    <property type="entry name" value="DTB_synth"/>
    <property type="match status" value="1"/>
</dbReference>
<evidence type="ECO:0000256" key="2">
    <source>
        <dbReference type="HAMAP-Rule" id="MF_00336"/>
    </source>
</evidence>
<dbReference type="UniPathway" id="UPA00078">
    <property type="reaction ID" value="UER00161"/>
</dbReference>
<dbReference type="NCBIfam" id="TIGR00347">
    <property type="entry name" value="bioD"/>
    <property type="match status" value="1"/>
</dbReference>
<dbReference type="InterPro" id="IPR004472">
    <property type="entry name" value="DTB_synth_BioD"/>
</dbReference>
<accession>A0A0N1EBY4</accession>
<comment type="pathway">
    <text evidence="2">Cofactor biosynthesis; biotin biosynthesis; biotin from 7,8-diaminononanoate: step 1/2.</text>
</comment>
<comment type="caution">
    <text evidence="2">Lacks conserved residue(s) required for the propagation of feature annotation.</text>
</comment>
<dbReference type="GO" id="GO:0009102">
    <property type="term" value="P:biotin biosynthetic process"/>
    <property type="evidence" value="ECO:0007669"/>
    <property type="project" value="UniProtKB-UniRule"/>
</dbReference>
<dbReference type="PANTHER" id="PTHR43210">
    <property type="entry name" value="DETHIOBIOTIN SYNTHETASE"/>
    <property type="match status" value="1"/>
</dbReference>
<dbReference type="GO" id="GO:0005829">
    <property type="term" value="C:cytosol"/>
    <property type="evidence" value="ECO:0007669"/>
    <property type="project" value="TreeGrafter"/>
</dbReference>
<evidence type="ECO:0000256" key="1">
    <source>
        <dbReference type="ARBA" id="ARBA00022756"/>
    </source>
</evidence>
<organism evidence="3 4">
    <name type="scientific">Helicobacter pullorum</name>
    <dbReference type="NCBI Taxonomy" id="35818"/>
    <lineage>
        <taxon>Bacteria</taxon>
        <taxon>Pseudomonadati</taxon>
        <taxon>Campylobacterota</taxon>
        <taxon>Epsilonproteobacteria</taxon>
        <taxon>Campylobacterales</taxon>
        <taxon>Helicobacteraceae</taxon>
        <taxon>Helicobacter</taxon>
    </lineage>
</organism>
<sequence>MQIFICGSHTDAGKTSVSAALCYAYGFEYFKLIQAGIPTDSHKIQELSPKTKIHPQGILLKTPASPHIGMQRENIKYNGLEIPLPHSNHLLIESAGGLFTPLDSKMCMIDYLEKYRLPTFLVGSYYLGGINHILLSIEALKQRNIEILGLIISKEQNPQMDDFIQNYTQIKIAHFHTYTKDFQIQAQNLKQELEENQILISK</sequence>
<protein>
    <recommendedName>
        <fullName evidence="2">ATP-dependent dethiobiotin synthetase BioD</fullName>
        <ecNumber evidence="2">6.3.3.3</ecNumber>
    </recommendedName>
    <alternativeName>
        <fullName evidence="2">DTB synthetase</fullName>
        <shortName evidence="2">DTBS</shortName>
    </alternativeName>
    <alternativeName>
        <fullName evidence="2">Dethiobiotin synthase</fullName>
    </alternativeName>
</protein>
<dbReference type="EC" id="6.3.3.3" evidence="2"/>
<comment type="subcellular location">
    <subcellularLocation>
        <location evidence="2">Cytoplasm</location>
    </subcellularLocation>
</comment>
<comment type="catalytic activity">
    <reaction evidence="2">
        <text>(7R,8S)-7,8-diammoniononanoate + CO2 + ATP = (4R,5S)-dethiobiotin + ADP + phosphate + 3 H(+)</text>
        <dbReference type="Rhea" id="RHEA:15805"/>
        <dbReference type="ChEBI" id="CHEBI:15378"/>
        <dbReference type="ChEBI" id="CHEBI:16526"/>
        <dbReference type="ChEBI" id="CHEBI:30616"/>
        <dbReference type="ChEBI" id="CHEBI:43474"/>
        <dbReference type="ChEBI" id="CHEBI:149469"/>
        <dbReference type="ChEBI" id="CHEBI:149473"/>
        <dbReference type="ChEBI" id="CHEBI:456216"/>
        <dbReference type="EC" id="6.3.3.3"/>
    </reaction>
</comment>
<keyword evidence="2" id="KW-0460">Magnesium</keyword>
<keyword evidence="2" id="KW-0479">Metal-binding</keyword>
<dbReference type="SUPFAM" id="SSF52540">
    <property type="entry name" value="P-loop containing nucleoside triphosphate hydrolases"/>
    <property type="match status" value="1"/>
</dbReference>
<comment type="cofactor">
    <cofactor evidence="2">
        <name>Mg(2+)</name>
        <dbReference type="ChEBI" id="CHEBI:18420"/>
    </cofactor>
</comment>
<dbReference type="RefSeq" id="WP_054197995.1">
    <property type="nucleotide sequence ID" value="NZ_JNOC01000032.1"/>
</dbReference>
<feature type="binding site" evidence="2">
    <location>
        <position position="15"/>
    </location>
    <ligand>
        <name>Mg(2+)</name>
        <dbReference type="ChEBI" id="CHEBI:18420"/>
    </ligand>
</feature>
<feature type="binding site" evidence="2">
    <location>
        <begin position="153"/>
        <end position="154"/>
    </location>
    <ligand>
        <name>ATP</name>
        <dbReference type="ChEBI" id="CHEBI:30616"/>
    </ligand>
</feature>
<reference evidence="3 4" key="1">
    <citation type="submission" date="2014-06" db="EMBL/GenBank/DDBJ databases">
        <title>Helicobacter pullorum isolates in fresh chicken meat - phenotypic and genotypic features.</title>
        <authorList>
            <person name="Borges V."/>
            <person name="Santos A."/>
            <person name="Correia C.B."/>
            <person name="Saraiva M."/>
            <person name="Menard A."/>
            <person name="Vieira L."/>
            <person name="Sampaio D.A."/>
            <person name="Gomes J.P."/>
            <person name="Oleastro M."/>
        </authorList>
    </citation>
    <scope>NUCLEOTIDE SEQUENCE [LARGE SCALE GENOMIC DNA]</scope>
    <source>
        <strain evidence="3 4">229334/12</strain>
    </source>
</reference>
<gene>
    <name evidence="2" type="primary">bioD</name>
    <name evidence="3" type="ORF">HPU229334_06380</name>
</gene>
<keyword evidence="1 2" id="KW-0093">Biotin biosynthesis</keyword>
<dbReference type="AlphaFoldDB" id="A0A0N1EBY4"/>
<keyword evidence="2" id="KW-0547">Nucleotide-binding</keyword>
<keyword evidence="2" id="KW-0963">Cytoplasm</keyword>
<dbReference type="GO" id="GO:0004141">
    <property type="term" value="F:dethiobiotin synthase activity"/>
    <property type="evidence" value="ECO:0007669"/>
    <property type="project" value="UniProtKB-UniRule"/>
</dbReference>
<dbReference type="HAMAP" id="MF_00336">
    <property type="entry name" value="BioD"/>
    <property type="match status" value="1"/>
</dbReference>
<keyword evidence="2" id="KW-0436">Ligase</keyword>
<proteinExistence type="inferred from homology"/>
<name>A0A0N1EBY4_9HELI</name>
<feature type="binding site" evidence="2">
    <location>
        <position position="40"/>
    </location>
    <ligand>
        <name>ATP</name>
        <dbReference type="ChEBI" id="CHEBI:30616"/>
    </ligand>
</feature>